<dbReference type="InterPro" id="IPR038885">
    <property type="entry name" value="PLB1"/>
</dbReference>
<accession>A0A6P3Y7F3</accession>
<dbReference type="KEGG" id="dqu:106750860"/>
<proteinExistence type="predicted"/>
<feature type="non-terminal residue" evidence="2">
    <location>
        <position position="89"/>
    </location>
</feature>
<dbReference type="GO" id="GO:0006644">
    <property type="term" value="P:phospholipid metabolic process"/>
    <property type="evidence" value="ECO:0007669"/>
    <property type="project" value="TreeGrafter"/>
</dbReference>
<dbReference type="Proteomes" id="UP000515204">
    <property type="component" value="Unplaced"/>
</dbReference>
<dbReference type="PANTHER" id="PTHR21325">
    <property type="entry name" value="PHOSPHOLIPASE B, PLB1"/>
    <property type="match status" value="1"/>
</dbReference>
<evidence type="ECO:0000313" key="2">
    <source>
        <dbReference type="RefSeq" id="XP_014486956.1"/>
    </source>
</evidence>
<name>A0A6P3Y7F3_DINQU</name>
<dbReference type="OrthoDB" id="10265800at2759"/>
<evidence type="ECO:0000313" key="1">
    <source>
        <dbReference type="Proteomes" id="UP000515204"/>
    </source>
</evidence>
<organism evidence="1 2">
    <name type="scientific">Dinoponera quadriceps</name>
    <name type="common">South American ant</name>
    <dbReference type="NCBI Taxonomy" id="609295"/>
    <lineage>
        <taxon>Eukaryota</taxon>
        <taxon>Metazoa</taxon>
        <taxon>Ecdysozoa</taxon>
        <taxon>Arthropoda</taxon>
        <taxon>Hexapoda</taxon>
        <taxon>Insecta</taxon>
        <taxon>Pterygota</taxon>
        <taxon>Neoptera</taxon>
        <taxon>Endopterygota</taxon>
        <taxon>Hymenoptera</taxon>
        <taxon>Apocrita</taxon>
        <taxon>Aculeata</taxon>
        <taxon>Formicoidea</taxon>
        <taxon>Formicidae</taxon>
        <taxon>Ponerinae</taxon>
        <taxon>Ponerini</taxon>
        <taxon>Dinoponera</taxon>
    </lineage>
</organism>
<dbReference type="AlphaFoldDB" id="A0A6P3Y7F3"/>
<gene>
    <name evidence="2" type="primary">LOC106750860</name>
</gene>
<keyword evidence="1" id="KW-1185">Reference proteome</keyword>
<dbReference type="GO" id="GO:0004620">
    <property type="term" value="F:phospholipase activity"/>
    <property type="evidence" value="ECO:0007669"/>
    <property type="project" value="InterPro"/>
</dbReference>
<protein>
    <submittedName>
        <fullName evidence="2">Phospholipase B1, membrane-associated-like</fullName>
    </submittedName>
</protein>
<sequence length="89" mass="10009">MESFIKARRVSWCIGGQANWRRFLALPNILNVFNSRLTGYATRTGKFISTAARLNVAFPVAAVGDALQQARILLQRIKSDTKIDTKNNR</sequence>
<reference evidence="2" key="1">
    <citation type="submission" date="2025-08" db="UniProtKB">
        <authorList>
            <consortium name="RefSeq"/>
        </authorList>
    </citation>
    <scope>IDENTIFICATION</scope>
</reference>
<dbReference type="RefSeq" id="XP_014486956.1">
    <property type="nucleotide sequence ID" value="XM_014631470.1"/>
</dbReference>
<dbReference type="PANTHER" id="PTHR21325:SF31">
    <property type="entry name" value="GH22081P-RELATED"/>
    <property type="match status" value="1"/>
</dbReference>
<dbReference type="GeneID" id="106750860"/>